<dbReference type="STRING" id="888268.A0A1E5UTK8"/>
<name>A0A1E5UTK8_9POAL</name>
<keyword evidence="2" id="KW-1185">Reference proteome</keyword>
<dbReference type="OrthoDB" id="430315at2759"/>
<evidence type="ECO:0000313" key="2">
    <source>
        <dbReference type="Proteomes" id="UP000095767"/>
    </source>
</evidence>
<gene>
    <name evidence="1" type="ORF">BAE44_0022730</name>
</gene>
<comment type="caution">
    <text evidence="1">The sequence shown here is derived from an EMBL/GenBank/DDBJ whole genome shotgun (WGS) entry which is preliminary data.</text>
</comment>
<accession>A0A1E5UTK8</accession>
<dbReference type="PROSITE" id="PS51367">
    <property type="entry name" value="THAUMATIN_2"/>
    <property type="match status" value="1"/>
</dbReference>
<dbReference type="AlphaFoldDB" id="A0A1E5UTK8"/>
<dbReference type="Proteomes" id="UP000095767">
    <property type="component" value="Unassembled WGS sequence"/>
</dbReference>
<dbReference type="EMBL" id="LWDX02063549">
    <property type="protein sequence ID" value="OEL16252.1"/>
    <property type="molecule type" value="Genomic_DNA"/>
</dbReference>
<dbReference type="SUPFAM" id="SSF49870">
    <property type="entry name" value="Osmotin, thaumatin-like protein"/>
    <property type="match status" value="1"/>
</dbReference>
<organism evidence="1 2">
    <name type="scientific">Dichanthelium oligosanthes</name>
    <dbReference type="NCBI Taxonomy" id="888268"/>
    <lineage>
        <taxon>Eukaryota</taxon>
        <taxon>Viridiplantae</taxon>
        <taxon>Streptophyta</taxon>
        <taxon>Embryophyta</taxon>
        <taxon>Tracheophyta</taxon>
        <taxon>Spermatophyta</taxon>
        <taxon>Magnoliopsida</taxon>
        <taxon>Liliopsida</taxon>
        <taxon>Poales</taxon>
        <taxon>Poaceae</taxon>
        <taxon>PACMAD clade</taxon>
        <taxon>Panicoideae</taxon>
        <taxon>Panicodae</taxon>
        <taxon>Paniceae</taxon>
        <taxon>Dichantheliinae</taxon>
        <taxon>Dichanthelium</taxon>
    </lineage>
</organism>
<dbReference type="InterPro" id="IPR001938">
    <property type="entry name" value="Thaumatin"/>
</dbReference>
<reference evidence="1 2" key="1">
    <citation type="submission" date="2016-09" db="EMBL/GenBank/DDBJ databases">
        <title>The draft genome of Dichanthelium oligosanthes: A C3 panicoid grass species.</title>
        <authorList>
            <person name="Studer A.J."/>
            <person name="Schnable J.C."/>
            <person name="Brutnell T.P."/>
        </authorList>
    </citation>
    <scope>NUCLEOTIDE SEQUENCE [LARGE SCALE GENOMIC DNA]</scope>
    <source>
        <strain evidence="2">cv. Kellogg 1175</strain>
        <tissue evidence="1">Leaf</tissue>
    </source>
</reference>
<protein>
    <submittedName>
        <fullName evidence="1">Thaumatin-like protein</fullName>
    </submittedName>
</protein>
<proteinExistence type="predicted"/>
<dbReference type="InterPro" id="IPR037176">
    <property type="entry name" value="Osmotin/thaumatin-like_sf"/>
</dbReference>
<dbReference type="Gene3D" id="2.60.110.10">
    <property type="entry name" value="Thaumatin"/>
    <property type="match status" value="1"/>
</dbReference>
<evidence type="ECO:0000313" key="1">
    <source>
        <dbReference type="EMBL" id="OEL16252.1"/>
    </source>
</evidence>
<sequence>MSTLAQFFPVSGDAALDYYFISVVYGFNLPMDFSCSTGDDIQCRTDDCPTAIKQSGDDTNIHFCDSNRERAGAVTGRAVAAAAVEGAAGAAPDPAGGGSGAYVEGPRLARVELRAAADGKSRRPHCEAAVVGDLEGGRVGAGG</sequence>